<dbReference type="AlphaFoldDB" id="A0A5N7AET9"/>
<feature type="signal peptide" evidence="1">
    <location>
        <begin position="1"/>
        <end position="22"/>
    </location>
</feature>
<keyword evidence="3" id="KW-1185">Reference proteome</keyword>
<gene>
    <name evidence="2" type="ORF">BDV27DRAFT_122649</name>
</gene>
<dbReference type="GeneID" id="43650125"/>
<dbReference type="RefSeq" id="XP_031931264.1">
    <property type="nucleotide sequence ID" value="XM_032065679.1"/>
</dbReference>
<proteinExistence type="predicted"/>
<evidence type="ECO:0000313" key="2">
    <source>
        <dbReference type="EMBL" id="KAE8368183.1"/>
    </source>
</evidence>
<organism evidence="2 3">
    <name type="scientific">Aspergillus caelatus</name>
    <dbReference type="NCBI Taxonomy" id="61420"/>
    <lineage>
        <taxon>Eukaryota</taxon>
        <taxon>Fungi</taxon>
        <taxon>Dikarya</taxon>
        <taxon>Ascomycota</taxon>
        <taxon>Pezizomycotina</taxon>
        <taxon>Eurotiomycetes</taxon>
        <taxon>Eurotiomycetidae</taxon>
        <taxon>Eurotiales</taxon>
        <taxon>Aspergillaceae</taxon>
        <taxon>Aspergillus</taxon>
        <taxon>Aspergillus subgen. Circumdati</taxon>
    </lineage>
</organism>
<sequence length="70" mass="8025">MTDIPHFILYLACLMFLRSCHKQTVDAGPRVSLQMRLSPKWFHNHLMTYIGILALKVFQNNGMEDCTLGG</sequence>
<reference evidence="2 3" key="1">
    <citation type="submission" date="2019-04" db="EMBL/GenBank/DDBJ databases">
        <title>Friends and foes A comparative genomics studyof 23 Aspergillus species from section Flavi.</title>
        <authorList>
            <consortium name="DOE Joint Genome Institute"/>
            <person name="Kjaerbolling I."/>
            <person name="Vesth T."/>
            <person name="Frisvad J.C."/>
            <person name="Nybo J.L."/>
            <person name="Theobald S."/>
            <person name="Kildgaard S."/>
            <person name="Isbrandt T."/>
            <person name="Kuo A."/>
            <person name="Sato A."/>
            <person name="Lyhne E.K."/>
            <person name="Kogle M.E."/>
            <person name="Wiebenga A."/>
            <person name="Kun R.S."/>
            <person name="Lubbers R.J."/>
            <person name="Makela M.R."/>
            <person name="Barry K."/>
            <person name="Chovatia M."/>
            <person name="Clum A."/>
            <person name="Daum C."/>
            <person name="Haridas S."/>
            <person name="He G."/>
            <person name="LaButti K."/>
            <person name="Lipzen A."/>
            <person name="Mondo S."/>
            <person name="Riley R."/>
            <person name="Salamov A."/>
            <person name="Simmons B.A."/>
            <person name="Magnuson J.K."/>
            <person name="Henrissat B."/>
            <person name="Mortensen U.H."/>
            <person name="Larsen T.O."/>
            <person name="Devries R.P."/>
            <person name="Grigoriev I.V."/>
            <person name="Machida M."/>
            <person name="Baker S.E."/>
            <person name="Andersen M.R."/>
        </authorList>
    </citation>
    <scope>NUCLEOTIDE SEQUENCE [LARGE SCALE GENOMIC DNA]</scope>
    <source>
        <strain evidence="2 3">CBS 763.97</strain>
    </source>
</reference>
<evidence type="ECO:0000256" key="1">
    <source>
        <dbReference type="SAM" id="SignalP"/>
    </source>
</evidence>
<accession>A0A5N7AET9</accession>
<name>A0A5N7AET9_9EURO</name>
<dbReference type="EMBL" id="ML737587">
    <property type="protein sequence ID" value="KAE8368183.1"/>
    <property type="molecule type" value="Genomic_DNA"/>
</dbReference>
<dbReference type="Proteomes" id="UP000326268">
    <property type="component" value="Unassembled WGS sequence"/>
</dbReference>
<protein>
    <submittedName>
        <fullName evidence="2">Uncharacterized protein</fullName>
    </submittedName>
</protein>
<feature type="chain" id="PRO_5025002655" evidence="1">
    <location>
        <begin position="23"/>
        <end position="70"/>
    </location>
</feature>
<keyword evidence="1" id="KW-0732">Signal</keyword>
<evidence type="ECO:0000313" key="3">
    <source>
        <dbReference type="Proteomes" id="UP000326268"/>
    </source>
</evidence>